<keyword evidence="3" id="KW-0326">Glycosidase</keyword>
<proteinExistence type="inferred from homology"/>
<gene>
    <name evidence="5" type="ORF">EURHEDRAFT_403322</name>
</gene>
<dbReference type="GO" id="GO:0006152">
    <property type="term" value="P:purine nucleoside catabolic process"/>
    <property type="evidence" value="ECO:0007669"/>
    <property type="project" value="TreeGrafter"/>
</dbReference>
<dbReference type="Proteomes" id="UP000019804">
    <property type="component" value="Unassembled WGS sequence"/>
</dbReference>
<dbReference type="SUPFAM" id="SSF53590">
    <property type="entry name" value="Nucleoside hydrolase"/>
    <property type="match status" value="1"/>
</dbReference>
<keyword evidence="6" id="KW-1185">Reference proteome</keyword>
<dbReference type="PANTHER" id="PTHR12304:SF4">
    <property type="entry name" value="URIDINE NUCLEOSIDASE"/>
    <property type="match status" value="1"/>
</dbReference>
<evidence type="ECO:0000259" key="4">
    <source>
        <dbReference type="Pfam" id="PF01156"/>
    </source>
</evidence>
<dbReference type="GeneID" id="63695332"/>
<feature type="domain" description="Inosine/uridine-preferring nucleoside hydrolase" evidence="4">
    <location>
        <begin position="10"/>
        <end position="340"/>
    </location>
</feature>
<dbReference type="OrthoDB" id="432381at2759"/>
<organism evidence="5 6">
    <name type="scientific">Aspergillus ruber (strain CBS 135680)</name>
    <dbReference type="NCBI Taxonomy" id="1388766"/>
    <lineage>
        <taxon>Eukaryota</taxon>
        <taxon>Fungi</taxon>
        <taxon>Dikarya</taxon>
        <taxon>Ascomycota</taxon>
        <taxon>Pezizomycotina</taxon>
        <taxon>Eurotiomycetes</taxon>
        <taxon>Eurotiomycetidae</taxon>
        <taxon>Eurotiales</taxon>
        <taxon>Aspergillaceae</taxon>
        <taxon>Aspergillus</taxon>
        <taxon>Aspergillus subgen. Aspergillus</taxon>
    </lineage>
</organism>
<accession>A0A017SBD2</accession>
<evidence type="ECO:0000313" key="6">
    <source>
        <dbReference type="Proteomes" id="UP000019804"/>
    </source>
</evidence>
<keyword evidence="2" id="KW-0378">Hydrolase</keyword>
<dbReference type="AlphaFoldDB" id="A0A017SBD2"/>
<name>A0A017SBD2_ASPRC</name>
<comment type="similarity">
    <text evidence="1">Belongs to the IUNH family.</text>
</comment>
<dbReference type="GO" id="GO:0005829">
    <property type="term" value="C:cytosol"/>
    <property type="evidence" value="ECO:0007669"/>
    <property type="project" value="TreeGrafter"/>
</dbReference>
<evidence type="ECO:0000256" key="1">
    <source>
        <dbReference type="ARBA" id="ARBA00009176"/>
    </source>
</evidence>
<evidence type="ECO:0000256" key="2">
    <source>
        <dbReference type="ARBA" id="ARBA00022801"/>
    </source>
</evidence>
<dbReference type="InterPro" id="IPR036452">
    <property type="entry name" value="Ribo_hydro-like"/>
</dbReference>
<protein>
    <submittedName>
        <fullName evidence="5">Uridine nucleosidase Urh1</fullName>
    </submittedName>
</protein>
<dbReference type="InterPro" id="IPR001910">
    <property type="entry name" value="Inosine/uridine_hydrolase_dom"/>
</dbReference>
<dbReference type="EMBL" id="KK088426">
    <property type="protein sequence ID" value="EYE94353.1"/>
    <property type="molecule type" value="Genomic_DNA"/>
</dbReference>
<dbReference type="InterPro" id="IPR023186">
    <property type="entry name" value="IUNH"/>
</dbReference>
<dbReference type="GO" id="GO:0008477">
    <property type="term" value="F:purine nucleosidase activity"/>
    <property type="evidence" value="ECO:0007669"/>
    <property type="project" value="TreeGrafter"/>
</dbReference>
<dbReference type="RefSeq" id="XP_040638041.1">
    <property type="nucleotide sequence ID" value="XM_040780208.1"/>
</dbReference>
<dbReference type="Pfam" id="PF01156">
    <property type="entry name" value="IU_nuc_hydro"/>
    <property type="match status" value="1"/>
</dbReference>
<evidence type="ECO:0000256" key="3">
    <source>
        <dbReference type="ARBA" id="ARBA00023295"/>
    </source>
</evidence>
<reference evidence="6" key="1">
    <citation type="journal article" date="2014" name="Nat. Commun.">
        <title>Genomic adaptations of the halophilic Dead Sea filamentous fungus Eurotium rubrum.</title>
        <authorList>
            <person name="Kis-Papo T."/>
            <person name="Weig A.R."/>
            <person name="Riley R."/>
            <person name="Persoh D."/>
            <person name="Salamov A."/>
            <person name="Sun H."/>
            <person name="Lipzen A."/>
            <person name="Wasser S.P."/>
            <person name="Rambold G."/>
            <person name="Grigoriev I.V."/>
            <person name="Nevo E."/>
        </authorList>
    </citation>
    <scope>NUCLEOTIDE SEQUENCE [LARGE SCALE GENOMIC DNA]</scope>
    <source>
        <strain evidence="6">CBS 135680</strain>
    </source>
</reference>
<dbReference type="STRING" id="1388766.A0A017SBD2"/>
<dbReference type="Gene3D" id="3.90.245.10">
    <property type="entry name" value="Ribonucleoside hydrolase-like"/>
    <property type="match status" value="1"/>
</dbReference>
<evidence type="ECO:0000313" key="5">
    <source>
        <dbReference type="EMBL" id="EYE94353.1"/>
    </source>
</evidence>
<dbReference type="PANTHER" id="PTHR12304">
    <property type="entry name" value="INOSINE-URIDINE PREFERRING NUCLEOSIDE HYDROLASE"/>
    <property type="match status" value="1"/>
</dbReference>
<sequence>MAETPTPIPLWLDCDPGHDDAFAILIAAHHPHLNLLGITTIHGNASLENTTANAGSILEAIGRPEIPVYPGSDSGLDGTDLLPKATVPPITDKNPILAMRDALLAQPKGTPWVVATGTLTNIALLFATFPEVAEHVQGLTIMGGGIGNGFTSAPMSRLPGEHTRIGNITPYAEFNIYCDPEASQSIFSNPIIAPKTAIMALDLTHQVLASPTVQSRVLHGLDDPSATPTVLRRLYHDLLVFFAATYDTVFGLSSGPPLHDPLAVAAVLSNFNPVFANLHPDKVIKFDDNGGERFSIQIVTDGLHGMDVAITGELGRSIAEPAEVKGIAIPRGVDLDAFWNLILECLQRADDHNAARKA</sequence>
<dbReference type="HOGENOM" id="CLU_036838_2_0_1"/>